<feature type="region of interest" description="Disordered" evidence="4">
    <location>
        <begin position="54"/>
        <end position="122"/>
    </location>
</feature>
<dbReference type="Gene3D" id="3.100.10.10">
    <property type="match status" value="1"/>
</dbReference>
<protein>
    <submittedName>
        <fullName evidence="6">Ribosomal protein L18e/L15P</fullName>
    </submittedName>
</protein>
<dbReference type="InterPro" id="IPR005749">
    <property type="entry name" value="Ribosomal_uL15_bac-type"/>
</dbReference>
<keyword evidence="2 6" id="KW-0689">Ribosomal protein</keyword>
<keyword evidence="3" id="KW-0687">Ribonucleoprotein</keyword>
<proteinExistence type="inferred from homology"/>
<comment type="caution">
    <text evidence="6">The sequence shown here is derived from an EMBL/GenBank/DDBJ whole genome shotgun (WGS) entry which is preliminary data.</text>
</comment>
<evidence type="ECO:0000259" key="5">
    <source>
        <dbReference type="Pfam" id="PF00828"/>
    </source>
</evidence>
<feature type="region of interest" description="Disordered" evidence="4">
    <location>
        <begin position="270"/>
        <end position="292"/>
    </location>
</feature>
<reference evidence="6 7" key="1">
    <citation type="submission" date="2019-03" db="EMBL/GenBank/DDBJ databases">
        <title>Rhodosporidium diobovatum UCD-FST 08-225 genome sequencing, assembly, and annotation.</title>
        <authorList>
            <person name="Fakankun I.U."/>
            <person name="Fristensky B."/>
            <person name="Levin D.B."/>
        </authorList>
    </citation>
    <scope>NUCLEOTIDE SEQUENCE [LARGE SCALE GENOMIC DNA]</scope>
    <source>
        <strain evidence="6 7">UCD-FST 08-225</strain>
    </source>
</reference>
<dbReference type="NCBIfam" id="TIGR01071">
    <property type="entry name" value="rplO_bact"/>
    <property type="match status" value="1"/>
</dbReference>
<dbReference type="InterPro" id="IPR036227">
    <property type="entry name" value="Ribosomal_uL15/eL18_sf"/>
</dbReference>
<dbReference type="PANTHER" id="PTHR12934:SF11">
    <property type="entry name" value="LARGE RIBOSOMAL SUBUNIT PROTEIN UL15M"/>
    <property type="match status" value="1"/>
</dbReference>
<feature type="region of interest" description="Disordered" evidence="4">
    <location>
        <begin position="14"/>
        <end position="35"/>
    </location>
</feature>
<dbReference type="FunFam" id="3.100.10.10:FF:000011">
    <property type="entry name" value="50S ribosomal subunit protein L15"/>
    <property type="match status" value="1"/>
</dbReference>
<feature type="compositionally biased region" description="Gly residues" evidence="4">
    <location>
        <begin position="72"/>
        <end position="83"/>
    </location>
</feature>
<sequence>MSLARSFHRLSLAAASTSARPLASTSSALASATCRRPTPAPLTVRTYASEATHLGNLAPHPGSSSNRKRIGRGIGSGRGGTSGRGHKGQGARSGNGKLKSGFEGGQTPLTRAFPKRGFTNPNQEALVPLNLERLQHWIDRGLIDPSRPITMRELYETRCVHGVQDGVKLLGDGAEHFKTPNVQIVVSKASQSAIAAVEKLGGTLVARYENRLTLRALIRPESFFLKGRPLPGKADPVARRDLLYYSDPAKRGYLALEARAAKAAAAAVEAGQAGQAEAREEEQAEKGEQPSV</sequence>
<evidence type="ECO:0000256" key="4">
    <source>
        <dbReference type="SAM" id="MobiDB-lite"/>
    </source>
</evidence>
<name>A0A5C5FQ99_9BASI</name>
<dbReference type="GO" id="GO:0003735">
    <property type="term" value="F:structural constituent of ribosome"/>
    <property type="evidence" value="ECO:0007669"/>
    <property type="project" value="InterPro"/>
</dbReference>
<dbReference type="InterPro" id="IPR021131">
    <property type="entry name" value="Ribosomal_uL15/eL18"/>
</dbReference>
<evidence type="ECO:0000313" key="7">
    <source>
        <dbReference type="Proteomes" id="UP000311382"/>
    </source>
</evidence>
<evidence type="ECO:0000256" key="2">
    <source>
        <dbReference type="ARBA" id="ARBA00022980"/>
    </source>
</evidence>
<dbReference type="HAMAP" id="MF_01341">
    <property type="entry name" value="Ribosomal_uL15"/>
    <property type="match status" value="1"/>
</dbReference>
<accession>A0A5C5FQ99</accession>
<dbReference type="PANTHER" id="PTHR12934">
    <property type="entry name" value="50S RIBOSOMAL PROTEIN L15"/>
    <property type="match status" value="1"/>
</dbReference>
<feature type="domain" description="Large ribosomal subunit protein uL15/eL18" evidence="5">
    <location>
        <begin position="128"/>
        <end position="204"/>
    </location>
</feature>
<dbReference type="GO" id="GO:0005762">
    <property type="term" value="C:mitochondrial large ribosomal subunit"/>
    <property type="evidence" value="ECO:0007669"/>
    <property type="project" value="TreeGrafter"/>
</dbReference>
<evidence type="ECO:0000256" key="1">
    <source>
        <dbReference type="ARBA" id="ARBA00007320"/>
    </source>
</evidence>
<evidence type="ECO:0000256" key="3">
    <source>
        <dbReference type="ARBA" id="ARBA00023274"/>
    </source>
</evidence>
<dbReference type="InterPro" id="IPR030878">
    <property type="entry name" value="Ribosomal_uL15"/>
</dbReference>
<dbReference type="STRING" id="5288.A0A5C5FQ99"/>
<dbReference type="AlphaFoldDB" id="A0A5C5FQ99"/>
<keyword evidence="7" id="KW-1185">Reference proteome</keyword>
<dbReference type="OrthoDB" id="361383at2759"/>
<comment type="similarity">
    <text evidence="1">Belongs to the universal ribosomal protein uL15 family.</text>
</comment>
<gene>
    <name evidence="6" type="ORF">DMC30DRAFT_379945</name>
</gene>
<dbReference type="Pfam" id="PF00828">
    <property type="entry name" value="Ribosomal_L27A"/>
    <property type="match status" value="1"/>
</dbReference>
<organism evidence="6 7">
    <name type="scientific">Rhodotorula diobovata</name>
    <dbReference type="NCBI Taxonomy" id="5288"/>
    <lineage>
        <taxon>Eukaryota</taxon>
        <taxon>Fungi</taxon>
        <taxon>Dikarya</taxon>
        <taxon>Basidiomycota</taxon>
        <taxon>Pucciniomycotina</taxon>
        <taxon>Microbotryomycetes</taxon>
        <taxon>Sporidiobolales</taxon>
        <taxon>Sporidiobolaceae</taxon>
        <taxon>Rhodotorula</taxon>
    </lineage>
</organism>
<evidence type="ECO:0000313" key="6">
    <source>
        <dbReference type="EMBL" id="TNY18805.1"/>
    </source>
</evidence>
<dbReference type="Proteomes" id="UP000311382">
    <property type="component" value="Unassembled WGS sequence"/>
</dbReference>
<dbReference type="SUPFAM" id="SSF52080">
    <property type="entry name" value="Ribosomal proteins L15p and L18e"/>
    <property type="match status" value="1"/>
</dbReference>
<dbReference type="EMBL" id="SOZI01000121">
    <property type="protein sequence ID" value="TNY18805.1"/>
    <property type="molecule type" value="Genomic_DNA"/>
</dbReference>
<dbReference type="GO" id="GO:0006412">
    <property type="term" value="P:translation"/>
    <property type="evidence" value="ECO:0007669"/>
    <property type="project" value="InterPro"/>
</dbReference>